<protein>
    <submittedName>
        <fullName evidence="1">Uncharacterized protein</fullName>
    </submittedName>
</protein>
<evidence type="ECO:0000313" key="1">
    <source>
        <dbReference type="EMBL" id="CAK0834934.1"/>
    </source>
</evidence>
<dbReference type="Proteomes" id="UP001189429">
    <property type="component" value="Unassembled WGS sequence"/>
</dbReference>
<evidence type="ECO:0000313" key="2">
    <source>
        <dbReference type="Proteomes" id="UP001189429"/>
    </source>
</evidence>
<name>A0ABN9SSI9_9DINO</name>
<dbReference type="EMBL" id="CAUYUJ010012958">
    <property type="protein sequence ID" value="CAK0834934.1"/>
    <property type="molecule type" value="Genomic_DNA"/>
</dbReference>
<keyword evidence="2" id="KW-1185">Reference proteome</keyword>
<sequence length="198" mass="20626">MPEAGAAAAFVGAAPAVVSLKIQPATVKTAVPTEILNGAYGKEAGLAIGTMIQAMEVASLSSALQEEKRETSAIGLGGAELERIFIRRLEDGTQITVTHTAVMAVFGKALASAFPDDQILCEEDSQLLSRDEKFAATSARIIESAKVLEDQEEVAPGDAASWASACGSYATRTGGGPPPGRYWVLAPVDTLDTFRADK</sequence>
<organism evidence="1 2">
    <name type="scientific">Prorocentrum cordatum</name>
    <dbReference type="NCBI Taxonomy" id="2364126"/>
    <lineage>
        <taxon>Eukaryota</taxon>
        <taxon>Sar</taxon>
        <taxon>Alveolata</taxon>
        <taxon>Dinophyceae</taxon>
        <taxon>Prorocentrales</taxon>
        <taxon>Prorocentraceae</taxon>
        <taxon>Prorocentrum</taxon>
    </lineage>
</organism>
<accession>A0ABN9SSI9</accession>
<dbReference type="Gene3D" id="3.30.540.10">
    <property type="entry name" value="Fructose-1,6-Bisphosphatase, subunit A, domain 1"/>
    <property type="match status" value="1"/>
</dbReference>
<gene>
    <name evidence="1" type="ORF">PCOR1329_LOCUS32188</name>
</gene>
<comment type="caution">
    <text evidence="1">The sequence shown here is derived from an EMBL/GenBank/DDBJ whole genome shotgun (WGS) entry which is preliminary data.</text>
</comment>
<feature type="non-terminal residue" evidence="1">
    <location>
        <position position="198"/>
    </location>
</feature>
<proteinExistence type="predicted"/>
<reference evidence="1" key="1">
    <citation type="submission" date="2023-10" db="EMBL/GenBank/DDBJ databases">
        <authorList>
            <person name="Chen Y."/>
            <person name="Shah S."/>
            <person name="Dougan E. K."/>
            <person name="Thang M."/>
            <person name="Chan C."/>
        </authorList>
    </citation>
    <scope>NUCLEOTIDE SEQUENCE [LARGE SCALE GENOMIC DNA]</scope>
</reference>